<evidence type="ECO:0000313" key="2">
    <source>
        <dbReference type="EMBL" id="KAL0947399.1"/>
    </source>
</evidence>
<accession>A0ABR3IVV3</accession>
<proteinExistence type="predicted"/>
<comment type="caution">
    <text evidence="2">The sequence shown here is derived from an EMBL/GenBank/DDBJ whole genome shotgun (WGS) entry which is preliminary data.</text>
</comment>
<evidence type="ECO:0008006" key="4">
    <source>
        <dbReference type="Google" id="ProtNLM"/>
    </source>
</evidence>
<name>A0ABR3IVV3_9AGAR</name>
<dbReference type="PANTHER" id="PTHR28139">
    <property type="entry name" value="UPF0768 PROTEIN YBL029C-A"/>
    <property type="match status" value="1"/>
</dbReference>
<dbReference type="EMBL" id="JASNQZ010000015">
    <property type="protein sequence ID" value="KAL0947399.1"/>
    <property type="molecule type" value="Genomic_DNA"/>
</dbReference>
<evidence type="ECO:0000313" key="3">
    <source>
        <dbReference type="Proteomes" id="UP001556367"/>
    </source>
</evidence>
<dbReference type="PANTHER" id="PTHR28139:SF1">
    <property type="entry name" value="UPF0768 PROTEIN YBL029C-A"/>
    <property type="match status" value="1"/>
</dbReference>
<feature type="region of interest" description="Disordered" evidence="1">
    <location>
        <begin position="76"/>
        <end position="112"/>
    </location>
</feature>
<sequence>MFFCLPVLFGCQTQIKPDGTQQVARICPRCHNASVFAAKSKTWFEFFFVPIFPLSSKNVWICGICQWQVPIQPGWEPQIAGAPGHHPPGPPVQGWNPPNQPGYQPAYVVQQK</sequence>
<keyword evidence="3" id="KW-1185">Reference proteome</keyword>
<gene>
    <name evidence="2" type="ORF">HGRIS_013512</name>
</gene>
<organism evidence="2 3">
    <name type="scientific">Hohenbuehelia grisea</name>
    <dbReference type="NCBI Taxonomy" id="104357"/>
    <lineage>
        <taxon>Eukaryota</taxon>
        <taxon>Fungi</taxon>
        <taxon>Dikarya</taxon>
        <taxon>Basidiomycota</taxon>
        <taxon>Agaricomycotina</taxon>
        <taxon>Agaricomycetes</taxon>
        <taxon>Agaricomycetidae</taxon>
        <taxon>Agaricales</taxon>
        <taxon>Pleurotineae</taxon>
        <taxon>Pleurotaceae</taxon>
        <taxon>Hohenbuehelia</taxon>
    </lineage>
</organism>
<protein>
    <recommendedName>
        <fullName evidence="4">Zinc-ribbon 15 domain-containing protein</fullName>
    </recommendedName>
</protein>
<reference evidence="3" key="1">
    <citation type="submission" date="2024-06" db="EMBL/GenBank/DDBJ databases">
        <title>Multi-omics analyses provide insights into the biosynthesis of the anticancer antibiotic pleurotin in Hohenbuehelia grisea.</title>
        <authorList>
            <person name="Weaver J.A."/>
            <person name="Alberti F."/>
        </authorList>
    </citation>
    <scope>NUCLEOTIDE SEQUENCE [LARGE SCALE GENOMIC DNA]</scope>
    <source>
        <strain evidence="3">T-177</strain>
    </source>
</reference>
<dbReference type="Proteomes" id="UP001556367">
    <property type="component" value="Unassembled WGS sequence"/>
</dbReference>
<evidence type="ECO:0000256" key="1">
    <source>
        <dbReference type="SAM" id="MobiDB-lite"/>
    </source>
</evidence>